<accession>A0A0B2VPM9</accession>
<comment type="caution">
    <text evidence="1">The sequence shown here is derived from an EMBL/GenBank/DDBJ whole genome shotgun (WGS) entry which is preliminary data.</text>
</comment>
<dbReference type="Proteomes" id="UP000031036">
    <property type="component" value="Unassembled WGS sequence"/>
</dbReference>
<evidence type="ECO:0000313" key="2">
    <source>
        <dbReference type="Proteomes" id="UP000031036"/>
    </source>
</evidence>
<sequence length="152" mass="16997">MSTRCCTTKQETQAAKSGEDDNASTCFDGDLLDFGEDEIDDFEEADRKIGLDMRFPKRLSCMAHMLQLALTGGLKASGCRAEVDALIKVVGKFRKTRLAAERLQKSMCKYKPTKTTQCNATIAQCTLVTIMHVFRRNTRLTKISVLVRLRAP</sequence>
<proteinExistence type="predicted"/>
<dbReference type="AlphaFoldDB" id="A0A0B2VPM9"/>
<name>A0A0B2VPM9_TOXCA</name>
<reference evidence="1 2" key="1">
    <citation type="submission" date="2014-11" db="EMBL/GenBank/DDBJ databases">
        <title>Genetic blueprint of the zoonotic pathogen Toxocara canis.</title>
        <authorList>
            <person name="Zhu X.-Q."/>
            <person name="Korhonen P.K."/>
            <person name="Cai H."/>
            <person name="Young N.D."/>
            <person name="Nejsum P."/>
            <person name="von Samson-Himmelstjerna G."/>
            <person name="Boag P.R."/>
            <person name="Tan P."/>
            <person name="Li Q."/>
            <person name="Min J."/>
            <person name="Yang Y."/>
            <person name="Wang X."/>
            <person name="Fang X."/>
            <person name="Hall R.S."/>
            <person name="Hofmann A."/>
            <person name="Sternberg P.W."/>
            <person name="Jex A.R."/>
            <person name="Gasser R.B."/>
        </authorList>
    </citation>
    <scope>NUCLEOTIDE SEQUENCE [LARGE SCALE GENOMIC DNA]</scope>
    <source>
        <strain evidence="1">PN_DK_2014</strain>
    </source>
</reference>
<evidence type="ECO:0000313" key="1">
    <source>
        <dbReference type="EMBL" id="KHN85491.1"/>
    </source>
</evidence>
<gene>
    <name evidence="1" type="ORF">Tcan_13274</name>
</gene>
<dbReference type="EMBL" id="JPKZ01000761">
    <property type="protein sequence ID" value="KHN85491.1"/>
    <property type="molecule type" value="Genomic_DNA"/>
</dbReference>
<keyword evidence="2" id="KW-1185">Reference proteome</keyword>
<protein>
    <submittedName>
        <fullName evidence="1">Uncharacterized protein</fullName>
    </submittedName>
</protein>
<organism evidence="1 2">
    <name type="scientific">Toxocara canis</name>
    <name type="common">Canine roundworm</name>
    <dbReference type="NCBI Taxonomy" id="6265"/>
    <lineage>
        <taxon>Eukaryota</taxon>
        <taxon>Metazoa</taxon>
        <taxon>Ecdysozoa</taxon>
        <taxon>Nematoda</taxon>
        <taxon>Chromadorea</taxon>
        <taxon>Rhabditida</taxon>
        <taxon>Spirurina</taxon>
        <taxon>Ascaridomorpha</taxon>
        <taxon>Ascaridoidea</taxon>
        <taxon>Toxocaridae</taxon>
        <taxon>Toxocara</taxon>
    </lineage>
</organism>